<dbReference type="GO" id="GO:0000155">
    <property type="term" value="F:phosphorelay sensor kinase activity"/>
    <property type="evidence" value="ECO:0007669"/>
    <property type="project" value="InterPro"/>
</dbReference>
<evidence type="ECO:0000259" key="4">
    <source>
        <dbReference type="Pfam" id="PF02518"/>
    </source>
</evidence>
<gene>
    <name evidence="6" type="ORF">ALO40_04891</name>
</gene>
<feature type="domain" description="Signal transduction histidine kinase subgroup 3 dimerisation and phosphoacceptor" evidence="5">
    <location>
        <begin position="198"/>
        <end position="265"/>
    </location>
</feature>
<dbReference type="GO" id="GO:0046983">
    <property type="term" value="F:protein dimerization activity"/>
    <property type="evidence" value="ECO:0007669"/>
    <property type="project" value="InterPro"/>
</dbReference>
<name>A0A0Q0JCA9_9PSED</name>
<dbReference type="Proteomes" id="UP000050317">
    <property type="component" value="Unassembled WGS sequence"/>
</dbReference>
<dbReference type="SUPFAM" id="SSF55781">
    <property type="entry name" value="GAF domain-like"/>
    <property type="match status" value="1"/>
</dbReference>
<evidence type="ECO:0000313" key="6">
    <source>
        <dbReference type="EMBL" id="KPZ12076.1"/>
    </source>
</evidence>
<dbReference type="Gene3D" id="3.30.450.40">
    <property type="match status" value="1"/>
</dbReference>
<dbReference type="EMBL" id="LJRR01000336">
    <property type="protein sequence ID" value="KPZ12076.1"/>
    <property type="molecule type" value="Genomic_DNA"/>
</dbReference>
<keyword evidence="1" id="KW-0808">Transferase</keyword>
<dbReference type="Pfam" id="PF02518">
    <property type="entry name" value="HATPase_c"/>
    <property type="match status" value="1"/>
</dbReference>
<accession>A0A0Q0JCA9</accession>
<dbReference type="AlphaFoldDB" id="A0A0Q0JCA9"/>
<protein>
    <submittedName>
        <fullName evidence="6">Sensor histidine kinase</fullName>
    </submittedName>
</protein>
<sequence>MTEPFAGDPMQTPPHDPASALAIRNHYRQSQSRAARLRLLVDTGQELIQLPPEAMRKCVLQRACAFVAMDHGLLLEWGADNGVQTTARHGSKERLSTLETAADPLAVGPQWLERPGTHLPCVLLLPLRGADEGSFGTLVLANSVAISAPDGEDIESLQLLATLLAAHLENNRLLEALVARDRTMSQLVRQLFTAQEDERKRVAYDLHDGLAQTLAGLHQRLQGFAGRCPELPAQLDADLQAILKLAQHCVGEGRQLISGLRPAVLDDFGLWQAVDKEADRLREAGIIVQWTSQSLERLPSHLEIALFRIAQEGINNVLKHANASCVELALELSDGNVSLRLQDNGRGFITEKPINGTGVQKLGLVAMQERASLLGGRLTCVSRPGRGTRLRTIVPFTADKAMI</sequence>
<keyword evidence="2 6" id="KW-0418">Kinase</keyword>
<dbReference type="Gene3D" id="3.30.565.10">
    <property type="entry name" value="Histidine kinase-like ATPase, C-terminal domain"/>
    <property type="match status" value="1"/>
</dbReference>
<dbReference type="InterPro" id="IPR050482">
    <property type="entry name" value="Sensor_HK_TwoCompSys"/>
</dbReference>
<evidence type="ECO:0000256" key="2">
    <source>
        <dbReference type="ARBA" id="ARBA00022777"/>
    </source>
</evidence>
<proteinExistence type="predicted"/>
<dbReference type="InterPro" id="IPR029016">
    <property type="entry name" value="GAF-like_dom_sf"/>
</dbReference>
<dbReference type="SUPFAM" id="SSF55874">
    <property type="entry name" value="ATPase domain of HSP90 chaperone/DNA topoisomerase II/histidine kinase"/>
    <property type="match status" value="1"/>
</dbReference>
<dbReference type="InterPro" id="IPR003594">
    <property type="entry name" value="HATPase_dom"/>
</dbReference>
<dbReference type="PANTHER" id="PTHR24421">
    <property type="entry name" value="NITRATE/NITRITE SENSOR PROTEIN NARX-RELATED"/>
    <property type="match status" value="1"/>
</dbReference>
<keyword evidence="3" id="KW-0902">Two-component regulatory system</keyword>
<dbReference type="InterPro" id="IPR036890">
    <property type="entry name" value="HATPase_C_sf"/>
</dbReference>
<evidence type="ECO:0000259" key="5">
    <source>
        <dbReference type="Pfam" id="PF07730"/>
    </source>
</evidence>
<feature type="domain" description="Histidine kinase/HSP90-like ATPase" evidence="4">
    <location>
        <begin position="303"/>
        <end position="396"/>
    </location>
</feature>
<dbReference type="PATRIC" id="fig|251703.9.peg.1295"/>
<dbReference type="Gene3D" id="1.20.5.1930">
    <property type="match status" value="1"/>
</dbReference>
<dbReference type="InterPro" id="IPR011712">
    <property type="entry name" value="Sig_transdc_His_kin_sub3_dim/P"/>
</dbReference>
<evidence type="ECO:0000256" key="1">
    <source>
        <dbReference type="ARBA" id="ARBA00022679"/>
    </source>
</evidence>
<dbReference type="Pfam" id="PF07730">
    <property type="entry name" value="HisKA_3"/>
    <property type="match status" value="1"/>
</dbReference>
<dbReference type="GO" id="GO:0016020">
    <property type="term" value="C:membrane"/>
    <property type="evidence" value="ECO:0007669"/>
    <property type="project" value="InterPro"/>
</dbReference>
<organism evidence="6 7">
    <name type="scientific">Pseudomonas syringae pv. viburni</name>
    <dbReference type="NCBI Taxonomy" id="251703"/>
    <lineage>
        <taxon>Bacteria</taxon>
        <taxon>Pseudomonadati</taxon>
        <taxon>Pseudomonadota</taxon>
        <taxon>Gammaproteobacteria</taxon>
        <taxon>Pseudomonadales</taxon>
        <taxon>Pseudomonadaceae</taxon>
        <taxon>Pseudomonas</taxon>
    </lineage>
</organism>
<comment type="caution">
    <text evidence="6">The sequence shown here is derived from an EMBL/GenBank/DDBJ whole genome shotgun (WGS) entry which is preliminary data.</text>
</comment>
<evidence type="ECO:0000313" key="7">
    <source>
        <dbReference type="Proteomes" id="UP000050317"/>
    </source>
</evidence>
<reference evidence="6 7" key="1">
    <citation type="submission" date="2015-09" db="EMBL/GenBank/DDBJ databases">
        <title>Genome announcement of multiple Pseudomonas syringae strains.</title>
        <authorList>
            <person name="Thakur S."/>
            <person name="Wang P.W."/>
            <person name="Gong Y."/>
            <person name="Weir B.S."/>
            <person name="Guttman D.S."/>
        </authorList>
    </citation>
    <scope>NUCLEOTIDE SEQUENCE [LARGE SCALE GENOMIC DNA]</scope>
    <source>
        <strain evidence="6 7">ICMP3963</strain>
    </source>
</reference>
<dbReference type="CDD" id="cd16917">
    <property type="entry name" value="HATPase_UhpB-NarQ-NarX-like"/>
    <property type="match status" value="1"/>
</dbReference>
<evidence type="ECO:0000256" key="3">
    <source>
        <dbReference type="ARBA" id="ARBA00023012"/>
    </source>
</evidence>